<proteinExistence type="predicted"/>
<dbReference type="Proteomes" id="UP001630127">
    <property type="component" value="Unassembled WGS sequence"/>
</dbReference>
<gene>
    <name evidence="1" type="ORF">ACH5RR_018773</name>
</gene>
<comment type="caution">
    <text evidence="1">The sequence shown here is derived from an EMBL/GenBank/DDBJ whole genome shotgun (WGS) entry which is preliminary data.</text>
</comment>
<name>A0ABD2ZNB7_9GENT</name>
<evidence type="ECO:0000313" key="2">
    <source>
        <dbReference type="Proteomes" id="UP001630127"/>
    </source>
</evidence>
<organism evidence="1 2">
    <name type="scientific">Cinchona calisaya</name>
    <dbReference type="NCBI Taxonomy" id="153742"/>
    <lineage>
        <taxon>Eukaryota</taxon>
        <taxon>Viridiplantae</taxon>
        <taxon>Streptophyta</taxon>
        <taxon>Embryophyta</taxon>
        <taxon>Tracheophyta</taxon>
        <taxon>Spermatophyta</taxon>
        <taxon>Magnoliopsida</taxon>
        <taxon>eudicotyledons</taxon>
        <taxon>Gunneridae</taxon>
        <taxon>Pentapetalae</taxon>
        <taxon>asterids</taxon>
        <taxon>lamiids</taxon>
        <taxon>Gentianales</taxon>
        <taxon>Rubiaceae</taxon>
        <taxon>Cinchonoideae</taxon>
        <taxon>Cinchoneae</taxon>
        <taxon>Cinchona</taxon>
    </lineage>
</organism>
<reference evidence="1 2" key="1">
    <citation type="submission" date="2024-11" db="EMBL/GenBank/DDBJ databases">
        <title>A near-complete genome assembly of Cinchona calisaya.</title>
        <authorList>
            <person name="Lian D.C."/>
            <person name="Zhao X.W."/>
            <person name="Wei L."/>
        </authorList>
    </citation>
    <scope>NUCLEOTIDE SEQUENCE [LARGE SCALE GENOMIC DNA]</scope>
    <source>
        <tissue evidence="1">Nenye</tissue>
    </source>
</reference>
<accession>A0ABD2ZNB7</accession>
<keyword evidence="2" id="KW-1185">Reference proteome</keyword>
<evidence type="ECO:0000313" key="1">
    <source>
        <dbReference type="EMBL" id="KAL3520624.1"/>
    </source>
</evidence>
<dbReference type="AlphaFoldDB" id="A0ABD2ZNB7"/>
<dbReference type="EMBL" id="JBJUIK010000008">
    <property type="protein sequence ID" value="KAL3520624.1"/>
    <property type="molecule type" value="Genomic_DNA"/>
</dbReference>
<sequence length="97" mass="10672">MMSGTSCMEVELGAETLANWFKLTPKSYSSVDQIKTELNVLEDQHNLANKIRGLPNRMWSLSGSTSINSSNFDLLRACNYYALKPPSVGNLDAMASP</sequence>
<protein>
    <submittedName>
        <fullName evidence="1">Uncharacterized protein</fullName>
    </submittedName>
</protein>